<evidence type="ECO:0000256" key="2">
    <source>
        <dbReference type="ARBA" id="ARBA00012438"/>
    </source>
</evidence>
<dbReference type="InterPro" id="IPR005467">
    <property type="entry name" value="His_kinase_dom"/>
</dbReference>
<dbReference type="Gene3D" id="3.30.565.10">
    <property type="entry name" value="Histidine kinase-like ATPase, C-terminal domain"/>
    <property type="match status" value="1"/>
</dbReference>
<dbReference type="PRINTS" id="PR00344">
    <property type="entry name" value="BCTRLSENSOR"/>
</dbReference>
<evidence type="ECO:0000313" key="12">
    <source>
        <dbReference type="Proteomes" id="UP000290092"/>
    </source>
</evidence>
<evidence type="ECO:0000256" key="8">
    <source>
        <dbReference type="ARBA" id="ARBA00023012"/>
    </source>
</evidence>
<evidence type="ECO:0000313" key="11">
    <source>
        <dbReference type="EMBL" id="RXK15164.1"/>
    </source>
</evidence>
<dbReference type="InterPro" id="IPR003661">
    <property type="entry name" value="HisK_dim/P_dom"/>
</dbReference>
<evidence type="ECO:0000256" key="3">
    <source>
        <dbReference type="ARBA" id="ARBA00022553"/>
    </source>
</evidence>
<dbReference type="Pfam" id="PF02518">
    <property type="entry name" value="HATPase_c"/>
    <property type="match status" value="1"/>
</dbReference>
<keyword evidence="7" id="KW-0067">ATP-binding</keyword>
<gene>
    <name evidence="11" type="ORF">CP985_09990</name>
</gene>
<dbReference type="SUPFAM" id="SSF55874">
    <property type="entry name" value="ATPase domain of HSP90 chaperone/DNA topoisomerase II/histidine kinase"/>
    <property type="match status" value="1"/>
</dbReference>
<protein>
    <recommendedName>
        <fullName evidence="2">histidine kinase</fullName>
        <ecNumber evidence="2">2.7.13.3</ecNumber>
    </recommendedName>
</protein>
<dbReference type="Proteomes" id="UP000290092">
    <property type="component" value="Unassembled WGS sequence"/>
</dbReference>
<keyword evidence="3" id="KW-0597">Phosphoprotein</keyword>
<dbReference type="GO" id="GO:0005524">
    <property type="term" value="F:ATP binding"/>
    <property type="evidence" value="ECO:0007669"/>
    <property type="project" value="UniProtKB-KW"/>
</dbReference>
<proteinExistence type="predicted"/>
<comment type="caution">
    <text evidence="11">The sequence shown here is derived from an EMBL/GenBank/DDBJ whole genome shotgun (WGS) entry which is preliminary data.</text>
</comment>
<dbReference type="Gene3D" id="1.10.287.130">
    <property type="match status" value="1"/>
</dbReference>
<dbReference type="SUPFAM" id="SSF47384">
    <property type="entry name" value="Homodimeric domain of signal transducing histidine kinase"/>
    <property type="match status" value="1"/>
</dbReference>
<keyword evidence="5" id="KW-0547">Nucleotide-binding</keyword>
<dbReference type="InterPro" id="IPR004358">
    <property type="entry name" value="Sig_transdc_His_kin-like_C"/>
</dbReference>
<keyword evidence="8" id="KW-0902">Two-component regulatory system</keyword>
<keyword evidence="9" id="KW-0175">Coiled coil</keyword>
<dbReference type="InterPro" id="IPR036890">
    <property type="entry name" value="HATPase_C_sf"/>
</dbReference>
<evidence type="ECO:0000256" key="7">
    <source>
        <dbReference type="ARBA" id="ARBA00022840"/>
    </source>
</evidence>
<dbReference type="Pfam" id="PF00512">
    <property type="entry name" value="HisKA"/>
    <property type="match status" value="1"/>
</dbReference>
<evidence type="ECO:0000256" key="1">
    <source>
        <dbReference type="ARBA" id="ARBA00000085"/>
    </source>
</evidence>
<dbReference type="EC" id="2.7.13.3" evidence="2"/>
<dbReference type="AlphaFoldDB" id="A0AAX2AEN8"/>
<evidence type="ECO:0000256" key="6">
    <source>
        <dbReference type="ARBA" id="ARBA00022777"/>
    </source>
</evidence>
<keyword evidence="4" id="KW-0808">Transferase</keyword>
<dbReference type="SMART" id="SM00387">
    <property type="entry name" value="HATPase_c"/>
    <property type="match status" value="1"/>
</dbReference>
<evidence type="ECO:0000256" key="9">
    <source>
        <dbReference type="SAM" id="Coils"/>
    </source>
</evidence>
<keyword evidence="6" id="KW-0418">Kinase</keyword>
<dbReference type="InterPro" id="IPR036097">
    <property type="entry name" value="HisK_dim/P_sf"/>
</dbReference>
<accession>A0AAX2AEN8</accession>
<dbReference type="CDD" id="cd00082">
    <property type="entry name" value="HisKA"/>
    <property type="match status" value="1"/>
</dbReference>
<organism evidence="11 12">
    <name type="scientific">Malaciobacter mytili LMG 24559</name>
    <dbReference type="NCBI Taxonomy" id="1032238"/>
    <lineage>
        <taxon>Bacteria</taxon>
        <taxon>Pseudomonadati</taxon>
        <taxon>Campylobacterota</taxon>
        <taxon>Epsilonproteobacteria</taxon>
        <taxon>Campylobacterales</taxon>
        <taxon>Arcobacteraceae</taxon>
        <taxon>Malaciobacter</taxon>
    </lineage>
</organism>
<reference evidence="11 12" key="1">
    <citation type="submission" date="2017-09" db="EMBL/GenBank/DDBJ databases">
        <title>Genomics of the genus Arcobacter.</title>
        <authorList>
            <person name="Perez-Cataluna A."/>
            <person name="Figueras M.J."/>
            <person name="Salas-Masso N."/>
        </authorList>
    </citation>
    <scope>NUCLEOTIDE SEQUENCE [LARGE SCALE GENOMIC DNA]</scope>
    <source>
        <strain evidence="11 12">CECT 7386</strain>
    </source>
</reference>
<comment type="catalytic activity">
    <reaction evidence="1">
        <text>ATP + protein L-histidine = ADP + protein N-phospho-L-histidine.</text>
        <dbReference type="EC" id="2.7.13.3"/>
    </reaction>
</comment>
<dbReference type="GO" id="GO:0000155">
    <property type="term" value="F:phosphorelay sensor kinase activity"/>
    <property type="evidence" value="ECO:0007669"/>
    <property type="project" value="InterPro"/>
</dbReference>
<dbReference type="PANTHER" id="PTHR43065">
    <property type="entry name" value="SENSOR HISTIDINE KINASE"/>
    <property type="match status" value="1"/>
</dbReference>
<name>A0AAX2AEN8_9BACT</name>
<evidence type="ECO:0000256" key="4">
    <source>
        <dbReference type="ARBA" id="ARBA00022679"/>
    </source>
</evidence>
<feature type="domain" description="Histidine kinase" evidence="10">
    <location>
        <begin position="84"/>
        <end position="298"/>
    </location>
</feature>
<evidence type="ECO:0000256" key="5">
    <source>
        <dbReference type="ARBA" id="ARBA00022741"/>
    </source>
</evidence>
<sequence length="298" mass="34590">MIENLQLSQKQLKESHEELEQRVIQRTQELNKVNKSLQLKSIQLKELNDNLEDRVKEEILKQKEQEQILIQQSRLAAMGEMIGNIAHQWRQPLNALSLLIQNIYFSYKMESLDDEFMQRSLDKANLLTKNMSKTIDDFRNFFRPNKSKELFEVNSFILKSIYLVESSFEHNNIQIDFIQSNPIQIEGFPNEFSQVVLNILSNAKDALIEKKIANAKVIIKIVLQNELINVIIENNAGQIPEEILEKIYEPYFTTKEEGKGTGIGLYMSKTIIENNMNGKLFSKNIDDGVQFIIQIPKA</sequence>
<dbReference type="InterPro" id="IPR003594">
    <property type="entry name" value="HATPase_dom"/>
</dbReference>
<evidence type="ECO:0000259" key="10">
    <source>
        <dbReference type="PROSITE" id="PS50109"/>
    </source>
</evidence>
<feature type="coiled-coil region" evidence="9">
    <location>
        <begin position="2"/>
        <end position="68"/>
    </location>
</feature>
<dbReference type="PANTHER" id="PTHR43065:SF10">
    <property type="entry name" value="PEROXIDE STRESS-ACTIVATED HISTIDINE KINASE MAK3"/>
    <property type="match status" value="1"/>
</dbReference>
<keyword evidence="12" id="KW-1185">Reference proteome</keyword>
<dbReference type="PROSITE" id="PS50109">
    <property type="entry name" value="HIS_KIN"/>
    <property type="match status" value="1"/>
</dbReference>
<dbReference type="EMBL" id="NXID01000037">
    <property type="protein sequence ID" value="RXK15164.1"/>
    <property type="molecule type" value="Genomic_DNA"/>
</dbReference>